<comment type="similarity">
    <text evidence="1 3">Belongs to the sulfotransferase 1 family.</text>
</comment>
<dbReference type="EMBL" id="VXAT01003101">
    <property type="protein sequence ID" value="NXL00999.1"/>
    <property type="molecule type" value="Genomic_DNA"/>
</dbReference>
<organism evidence="5 6">
    <name type="scientific">Mesembrinibis cayennensis</name>
    <dbReference type="NCBI Taxonomy" id="1118748"/>
    <lineage>
        <taxon>Eukaryota</taxon>
        <taxon>Metazoa</taxon>
        <taxon>Chordata</taxon>
        <taxon>Craniata</taxon>
        <taxon>Vertebrata</taxon>
        <taxon>Euteleostomi</taxon>
        <taxon>Archelosauria</taxon>
        <taxon>Archosauria</taxon>
        <taxon>Dinosauria</taxon>
        <taxon>Saurischia</taxon>
        <taxon>Theropoda</taxon>
        <taxon>Coelurosauria</taxon>
        <taxon>Aves</taxon>
        <taxon>Neognathae</taxon>
        <taxon>Neoaves</taxon>
        <taxon>Aequornithes</taxon>
        <taxon>Pelecaniformes</taxon>
        <taxon>Threskiornithidae</taxon>
        <taxon>Mesembrinibis</taxon>
    </lineage>
</organism>
<dbReference type="SUPFAM" id="SSF52540">
    <property type="entry name" value="P-loop containing nucleoside triphosphate hydrolases"/>
    <property type="match status" value="1"/>
</dbReference>
<dbReference type="AlphaFoldDB" id="A0A7L0P8D8"/>
<feature type="non-terminal residue" evidence="5">
    <location>
        <position position="106"/>
    </location>
</feature>
<evidence type="ECO:0000313" key="6">
    <source>
        <dbReference type="Proteomes" id="UP000574277"/>
    </source>
</evidence>
<protein>
    <recommendedName>
        <fullName evidence="3">Sulfotransferase</fullName>
        <ecNumber evidence="3">2.8.2.-</ecNumber>
    </recommendedName>
</protein>
<evidence type="ECO:0000256" key="1">
    <source>
        <dbReference type="ARBA" id="ARBA00005771"/>
    </source>
</evidence>
<evidence type="ECO:0000259" key="4">
    <source>
        <dbReference type="Pfam" id="PF00685"/>
    </source>
</evidence>
<dbReference type="GO" id="GO:0008146">
    <property type="term" value="F:sulfotransferase activity"/>
    <property type="evidence" value="ECO:0007669"/>
    <property type="project" value="InterPro"/>
</dbReference>
<dbReference type="InterPro" id="IPR027417">
    <property type="entry name" value="P-loop_NTPase"/>
</dbReference>
<feature type="non-terminal residue" evidence="5">
    <location>
        <position position="1"/>
    </location>
</feature>
<keyword evidence="2 3" id="KW-0808">Transferase</keyword>
<name>A0A7L0P8D8_9AVES</name>
<sequence>LQRMKKLPSGRIILTHLPPHLLPPSILQSKAKILVLVWNPKNMSVSCYCFYNNMPVLPSFASWYEYFATFINRKLAWESYFDRLVEWNKYIDHKTIMMISYKELKE</sequence>
<evidence type="ECO:0000313" key="5">
    <source>
        <dbReference type="EMBL" id="NXL00999.1"/>
    </source>
</evidence>
<comment type="caution">
    <text evidence="5">The sequence shown here is derived from an EMBL/GenBank/DDBJ whole genome shotgun (WGS) entry which is preliminary data.</text>
</comment>
<evidence type="ECO:0000256" key="3">
    <source>
        <dbReference type="RuleBase" id="RU361155"/>
    </source>
</evidence>
<evidence type="ECO:0000256" key="2">
    <source>
        <dbReference type="ARBA" id="ARBA00022679"/>
    </source>
</evidence>
<reference evidence="5 6" key="1">
    <citation type="submission" date="2019-09" db="EMBL/GenBank/DDBJ databases">
        <title>Bird 10,000 Genomes (B10K) Project - Family phase.</title>
        <authorList>
            <person name="Zhang G."/>
        </authorList>
    </citation>
    <scope>NUCLEOTIDE SEQUENCE [LARGE SCALE GENOMIC DNA]</scope>
    <source>
        <strain evidence="5">B10K-DU-001-44</strain>
        <tissue evidence="5">Muscle</tissue>
    </source>
</reference>
<keyword evidence="6" id="KW-1185">Reference proteome</keyword>
<gene>
    <name evidence="5" type="primary">Sult6b1_1</name>
    <name evidence="5" type="ORF">MESCAY_R14055</name>
</gene>
<dbReference type="Pfam" id="PF00685">
    <property type="entry name" value="Sulfotransfer_1"/>
    <property type="match status" value="1"/>
</dbReference>
<feature type="domain" description="Sulfotransferase" evidence="4">
    <location>
        <begin position="2"/>
        <end position="106"/>
    </location>
</feature>
<dbReference type="EC" id="2.8.2.-" evidence="3"/>
<accession>A0A7L0P8D8</accession>
<dbReference type="Gene3D" id="3.40.50.300">
    <property type="entry name" value="P-loop containing nucleotide triphosphate hydrolases"/>
    <property type="match status" value="1"/>
</dbReference>
<dbReference type="Proteomes" id="UP000574277">
    <property type="component" value="Unassembled WGS sequence"/>
</dbReference>
<dbReference type="InterPro" id="IPR000863">
    <property type="entry name" value="Sulfotransferase_dom"/>
</dbReference>
<proteinExistence type="inferred from homology"/>
<dbReference type="PANTHER" id="PTHR11783">
    <property type="entry name" value="SULFOTRANSFERASE SULT"/>
    <property type="match status" value="1"/>
</dbReference>